<sequence>MPWQGLLNIQGISSDAGARYLASQGGSSSAAAGNSSFVQRTNDMLQLDGQRYTYQGFNSYYMLQSASYPGGQSDVTAVMDLAQRLGLTVIRTWAFSDGTQEAFPLQVQLGQLNTTILQALDYVVNQAEQKGIKLILTLTNYFADYGGMQQYVEWTNTSNASTVDQFYTDSNLQSAYKDYVTAIILRRNSITNILYRDDPNIFAWDLVNEPANPGDASGDALYDWLDMMSTYVKSIDPNHLVYYGTPAYFGASSPPELLTLNGNYSGQYSPYGALPYDSACQGEDWARNIAIPTIDVASFHVYPVTGFNGDSLTNDRMTARLQVASKAGKPMVIDEFNSKAPTSARNAFLQQIFGLITYENSPVVGTNIWMLADDTYPNYDQFEIYGDQNGFAQPLPPGPALTSDTAVALARQAIFRGFVAADACIRSRYQANDFVNGWQETLEILSTNRTFT</sequence>
<dbReference type="SUPFAM" id="SSF51445">
    <property type="entry name" value="(Trans)glycosidases"/>
    <property type="match status" value="1"/>
</dbReference>
<comment type="catalytic activity">
    <reaction evidence="1">
        <text>Random hydrolysis of (1-&gt;4)-beta-D-mannosidic linkages in mannans, galactomannans and glucomannans.</text>
        <dbReference type="EC" id="3.2.1.78"/>
    </reaction>
</comment>
<gene>
    <name evidence="10" type="ORF">WJX73_002812</name>
</gene>
<accession>A0AAW1PI60</accession>
<dbReference type="Gene3D" id="3.20.20.80">
    <property type="entry name" value="Glycosidases"/>
    <property type="match status" value="1"/>
</dbReference>
<keyword evidence="6" id="KW-0732">Signal</keyword>
<dbReference type="GO" id="GO:0000272">
    <property type="term" value="P:polysaccharide catabolic process"/>
    <property type="evidence" value="ECO:0007669"/>
    <property type="project" value="InterPro"/>
</dbReference>
<comment type="caution">
    <text evidence="10">The sequence shown here is derived from an EMBL/GenBank/DDBJ whole genome shotgun (WGS) entry which is preliminary data.</text>
</comment>
<evidence type="ECO:0000256" key="4">
    <source>
        <dbReference type="ARBA" id="ARBA00012706"/>
    </source>
</evidence>
<keyword evidence="7" id="KW-0378">Hydrolase</keyword>
<dbReference type="InterPro" id="IPR045053">
    <property type="entry name" value="MAN-like"/>
</dbReference>
<evidence type="ECO:0000256" key="5">
    <source>
        <dbReference type="ARBA" id="ARBA00022525"/>
    </source>
</evidence>
<evidence type="ECO:0000256" key="6">
    <source>
        <dbReference type="ARBA" id="ARBA00022729"/>
    </source>
</evidence>
<evidence type="ECO:0000256" key="2">
    <source>
        <dbReference type="ARBA" id="ARBA00004613"/>
    </source>
</evidence>
<dbReference type="GO" id="GO:0016985">
    <property type="term" value="F:mannan endo-1,4-beta-mannosidase activity"/>
    <property type="evidence" value="ECO:0007669"/>
    <property type="project" value="UniProtKB-EC"/>
</dbReference>
<comment type="subcellular location">
    <subcellularLocation>
        <location evidence="2">Secreted</location>
    </subcellularLocation>
</comment>
<evidence type="ECO:0000256" key="8">
    <source>
        <dbReference type="ARBA" id="ARBA00023295"/>
    </source>
</evidence>
<dbReference type="Proteomes" id="UP001465755">
    <property type="component" value="Unassembled WGS sequence"/>
</dbReference>
<dbReference type="AlphaFoldDB" id="A0AAW1PI60"/>
<proteinExistence type="inferred from homology"/>
<name>A0AAW1PI60_9CHLO</name>
<reference evidence="10 11" key="1">
    <citation type="journal article" date="2024" name="Nat. Commun.">
        <title>Phylogenomics reveals the evolutionary origins of lichenization in chlorophyte algae.</title>
        <authorList>
            <person name="Puginier C."/>
            <person name="Libourel C."/>
            <person name="Otte J."/>
            <person name="Skaloud P."/>
            <person name="Haon M."/>
            <person name="Grisel S."/>
            <person name="Petersen M."/>
            <person name="Berrin J.G."/>
            <person name="Delaux P.M."/>
            <person name="Dal Grande F."/>
            <person name="Keller J."/>
        </authorList>
    </citation>
    <scope>NUCLEOTIDE SEQUENCE [LARGE SCALE GENOMIC DNA]</scope>
    <source>
        <strain evidence="10 11">SAG 2036</strain>
    </source>
</reference>
<dbReference type="Pfam" id="PF26410">
    <property type="entry name" value="GH5_mannosidase"/>
    <property type="match status" value="1"/>
</dbReference>
<dbReference type="InterPro" id="IPR001547">
    <property type="entry name" value="Glyco_hydro_5"/>
</dbReference>
<dbReference type="InterPro" id="IPR017853">
    <property type="entry name" value="GH"/>
</dbReference>
<dbReference type="PANTHER" id="PTHR31451:SF39">
    <property type="entry name" value="MANNAN ENDO-1,4-BETA-MANNOSIDASE 1"/>
    <property type="match status" value="1"/>
</dbReference>
<organism evidence="10 11">
    <name type="scientific">Symbiochloris irregularis</name>
    <dbReference type="NCBI Taxonomy" id="706552"/>
    <lineage>
        <taxon>Eukaryota</taxon>
        <taxon>Viridiplantae</taxon>
        <taxon>Chlorophyta</taxon>
        <taxon>core chlorophytes</taxon>
        <taxon>Trebouxiophyceae</taxon>
        <taxon>Trebouxiales</taxon>
        <taxon>Trebouxiaceae</taxon>
        <taxon>Symbiochloris</taxon>
    </lineage>
</organism>
<dbReference type="EMBL" id="JALJOQ010000019">
    <property type="protein sequence ID" value="KAK9809485.1"/>
    <property type="molecule type" value="Genomic_DNA"/>
</dbReference>
<evidence type="ECO:0000256" key="7">
    <source>
        <dbReference type="ARBA" id="ARBA00022801"/>
    </source>
</evidence>
<dbReference type="GO" id="GO:0005576">
    <property type="term" value="C:extracellular region"/>
    <property type="evidence" value="ECO:0007669"/>
    <property type="project" value="UniProtKB-SubCell"/>
</dbReference>
<dbReference type="EC" id="3.2.1.78" evidence="4"/>
<evidence type="ECO:0000256" key="3">
    <source>
        <dbReference type="ARBA" id="ARBA00005641"/>
    </source>
</evidence>
<keyword evidence="8" id="KW-0326">Glycosidase</keyword>
<evidence type="ECO:0000259" key="9">
    <source>
        <dbReference type="Pfam" id="PF26410"/>
    </source>
</evidence>
<dbReference type="PANTHER" id="PTHR31451">
    <property type="match status" value="1"/>
</dbReference>
<feature type="domain" description="Glycoside hydrolase family 5" evidence="9">
    <location>
        <begin position="35"/>
        <end position="249"/>
    </location>
</feature>
<keyword evidence="11" id="KW-1185">Reference proteome</keyword>
<evidence type="ECO:0000313" key="10">
    <source>
        <dbReference type="EMBL" id="KAK9809485.1"/>
    </source>
</evidence>
<keyword evidence="5" id="KW-0964">Secreted</keyword>
<protein>
    <recommendedName>
        <fullName evidence="4">mannan endo-1,4-beta-mannosidase</fullName>
        <ecNumber evidence="4">3.2.1.78</ecNumber>
    </recommendedName>
</protein>
<evidence type="ECO:0000256" key="1">
    <source>
        <dbReference type="ARBA" id="ARBA00001678"/>
    </source>
</evidence>
<evidence type="ECO:0000313" key="11">
    <source>
        <dbReference type="Proteomes" id="UP001465755"/>
    </source>
</evidence>
<comment type="similarity">
    <text evidence="3">Belongs to the glycosyl hydrolase 5 (cellulase A) family.</text>
</comment>